<dbReference type="Pfam" id="PF20056">
    <property type="entry name" value="DUF6455"/>
    <property type="match status" value="1"/>
</dbReference>
<keyword evidence="3" id="KW-1185">Reference proteome</keyword>
<evidence type="ECO:0000259" key="1">
    <source>
        <dbReference type="Pfam" id="PF20056"/>
    </source>
</evidence>
<comment type="caution">
    <text evidence="2">The sequence shown here is derived from an EMBL/GenBank/DDBJ whole genome shotgun (WGS) entry which is preliminary data.</text>
</comment>
<feature type="domain" description="DUF6455" evidence="1">
    <location>
        <begin position="24"/>
        <end position="82"/>
    </location>
</feature>
<dbReference type="Proteomes" id="UP000295783">
    <property type="component" value="Unassembled WGS sequence"/>
</dbReference>
<dbReference type="RefSeq" id="WP_133611834.1">
    <property type="nucleotide sequence ID" value="NZ_SNYW01000006.1"/>
</dbReference>
<dbReference type="InterPro" id="IPR045601">
    <property type="entry name" value="DUF6455"/>
</dbReference>
<organism evidence="2 3">
    <name type="scientific">Dongia mobilis</name>
    <dbReference type="NCBI Taxonomy" id="578943"/>
    <lineage>
        <taxon>Bacteria</taxon>
        <taxon>Pseudomonadati</taxon>
        <taxon>Pseudomonadota</taxon>
        <taxon>Alphaproteobacteria</taxon>
        <taxon>Rhodospirillales</taxon>
        <taxon>Dongiaceae</taxon>
        <taxon>Dongia</taxon>
    </lineage>
</organism>
<reference evidence="2 3" key="1">
    <citation type="submission" date="2019-03" db="EMBL/GenBank/DDBJ databases">
        <title>Genomic Encyclopedia of Type Strains, Phase III (KMG-III): the genomes of soil and plant-associated and newly described type strains.</title>
        <authorList>
            <person name="Whitman W."/>
        </authorList>
    </citation>
    <scope>NUCLEOTIDE SEQUENCE [LARGE SCALE GENOMIC DNA]</scope>
    <source>
        <strain evidence="2 3">CGMCC 1.7660</strain>
    </source>
</reference>
<dbReference type="OrthoDB" id="7961152at2"/>
<evidence type="ECO:0000313" key="3">
    <source>
        <dbReference type="Proteomes" id="UP000295783"/>
    </source>
</evidence>
<accession>A0A4R6WQJ1</accession>
<sequence length="91" mass="10075">MNPEEIAPGRAESGASLGAMLILLDLRPETVQQQCGTDRLQTAMQRCLACPTHDTCAHWIADGWRRRDAWQGFCPNADMLQSALQPKPGLR</sequence>
<evidence type="ECO:0000313" key="2">
    <source>
        <dbReference type="EMBL" id="TDQ83815.1"/>
    </source>
</evidence>
<dbReference type="EMBL" id="SNYW01000006">
    <property type="protein sequence ID" value="TDQ83815.1"/>
    <property type="molecule type" value="Genomic_DNA"/>
</dbReference>
<gene>
    <name evidence="2" type="ORF">A8950_0357</name>
</gene>
<protein>
    <recommendedName>
        <fullName evidence="1">DUF6455 domain-containing protein</fullName>
    </recommendedName>
</protein>
<proteinExistence type="predicted"/>
<name>A0A4R6WQJ1_9PROT</name>
<dbReference type="AlphaFoldDB" id="A0A4R6WQJ1"/>